<dbReference type="Proteomes" id="UP001501585">
    <property type="component" value="Unassembled WGS sequence"/>
</dbReference>
<evidence type="ECO:0000256" key="1">
    <source>
        <dbReference type="SAM" id="MobiDB-lite"/>
    </source>
</evidence>
<comment type="caution">
    <text evidence="2">The sequence shown here is derived from an EMBL/GenBank/DDBJ whole genome shotgun (WGS) entry which is preliminary data.</text>
</comment>
<gene>
    <name evidence="2" type="ORF">GCM10009799_09320</name>
</gene>
<keyword evidence="3" id="KW-1185">Reference proteome</keyword>
<dbReference type="SUPFAM" id="SSF52540">
    <property type="entry name" value="P-loop containing nucleoside triphosphate hydrolases"/>
    <property type="match status" value="1"/>
</dbReference>
<reference evidence="3" key="1">
    <citation type="journal article" date="2019" name="Int. J. Syst. Evol. Microbiol.">
        <title>The Global Catalogue of Microorganisms (GCM) 10K type strain sequencing project: providing services to taxonomists for standard genome sequencing and annotation.</title>
        <authorList>
            <consortium name="The Broad Institute Genomics Platform"/>
            <consortium name="The Broad Institute Genome Sequencing Center for Infectious Disease"/>
            <person name="Wu L."/>
            <person name="Ma J."/>
        </authorList>
    </citation>
    <scope>NUCLEOTIDE SEQUENCE [LARGE SCALE GENOMIC DNA]</scope>
    <source>
        <strain evidence="3">JCM 15313</strain>
    </source>
</reference>
<sequence>MPASEVNPNPFAVAGQQAAGGPRHRPIDPREKGHREEYYVPVDHTDDCFQQFRSFLGTAQRPMSNDPDLPGIAGSVVIVEGEDGSGRSTLVHRCISEVETAMKDKGITSVKRIDLSSIRNQPEGAGDDDPLSRHRRSFWRVLSYSLLAGRLGQLDADDRNSVEKHLEDGSFDFLQLAVERILTMDRDPCTLVAVWPEQCPGSAIDMLLKNVPGNMLVFCETRPQDDLGGPYPYGSPLVLSLGPLSVEDGWKMIEKRFELARTNGLDPDSLIPFVKEDIDFLMKEVLIERPKNSATKSAMSLSELQNLLIWSYHHSLEEGLEKIDMDAISRFYFRFMSTHF</sequence>
<accession>A0ABP5DT99</accession>
<organism evidence="2 3">
    <name type="scientific">Nocardiopsis rhodophaea</name>
    <dbReference type="NCBI Taxonomy" id="280238"/>
    <lineage>
        <taxon>Bacteria</taxon>
        <taxon>Bacillati</taxon>
        <taxon>Actinomycetota</taxon>
        <taxon>Actinomycetes</taxon>
        <taxon>Streptosporangiales</taxon>
        <taxon>Nocardiopsidaceae</taxon>
        <taxon>Nocardiopsis</taxon>
    </lineage>
</organism>
<evidence type="ECO:0000313" key="3">
    <source>
        <dbReference type="Proteomes" id="UP001501585"/>
    </source>
</evidence>
<name>A0ABP5DT99_9ACTN</name>
<protein>
    <submittedName>
        <fullName evidence="2">Uncharacterized protein</fullName>
    </submittedName>
</protein>
<dbReference type="InterPro" id="IPR027417">
    <property type="entry name" value="P-loop_NTPase"/>
</dbReference>
<dbReference type="EMBL" id="BAAAPC010000003">
    <property type="protein sequence ID" value="GAA1985993.1"/>
    <property type="molecule type" value="Genomic_DNA"/>
</dbReference>
<evidence type="ECO:0000313" key="2">
    <source>
        <dbReference type="EMBL" id="GAA1985993.1"/>
    </source>
</evidence>
<feature type="region of interest" description="Disordered" evidence="1">
    <location>
        <begin position="1"/>
        <end position="31"/>
    </location>
</feature>
<proteinExistence type="predicted"/>
<dbReference type="RefSeq" id="WP_344104542.1">
    <property type="nucleotide sequence ID" value="NZ_BAAAPC010000003.1"/>
</dbReference>